<protein>
    <submittedName>
        <fullName evidence="2">Uncharacterized protein</fullName>
    </submittedName>
</protein>
<evidence type="ECO:0000313" key="3">
    <source>
        <dbReference type="Proteomes" id="UP000781958"/>
    </source>
</evidence>
<name>A0ABS4SST5_9PROT</name>
<feature type="compositionally biased region" description="Basic and acidic residues" evidence="1">
    <location>
        <begin position="21"/>
        <end position="32"/>
    </location>
</feature>
<evidence type="ECO:0000313" key="2">
    <source>
        <dbReference type="EMBL" id="MBP2295623.1"/>
    </source>
</evidence>
<reference evidence="2 3" key="1">
    <citation type="submission" date="2021-03" db="EMBL/GenBank/DDBJ databases">
        <title>Genomic Encyclopedia of Type Strains, Phase III (KMG-III): the genomes of soil and plant-associated and newly described type strains.</title>
        <authorList>
            <person name="Whitman W."/>
        </authorList>
    </citation>
    <scope>NUCLEOTIDE SEQUENCE [LARGE SCALE GENOMIC DNA]</scope>
    <source>
        <strain evidence="2 3">IMMIB AFH-6</strain>
    </source>
</reference>
<dbReference type="Proteomes" id="UP000781958">
    <property type="component" value="Unassembled WGS sequence"/>
</dbReference>
<keyword evidence="3" id="KW-1185">Reference proteome</keyword>
<gene>
    <name evidence="2" type="ORF">J2851_005434</name>
</gene>
<proteinExistence type="predicted"/>
<accession>A0ABS4SST5</accession>
<comment type="caution">
    <text evidence="2">The sequence shown here is derived from an EMBL/GenBank/DDBJ whole genome shotgun (WGS) entry which is preliminary data.</text>
</comment>
<feature type="region of interest" description="Disordered" evidence="1">
    <location>
        <begin position="1"/>
        <end position="32"/>
    </location>
</feature>
<dbReference type="EMBL" id="JAGINP010000023">
    <property type="protein sequence ID" value="MBP2295623.1"/>
    <property type="molecule type" value="Genomic_DNA"/>
</dbReference>
<sequence length="367" mass="41781">MDDGQGAAGQGMDEDAAEATPKSRGDAAKRKAWEDEARDSLHIMPLSTIPLETPGLQHARLIKNVRLQTVVEMFHDVQTGSGQIAPRNVAVYFESYKDEVERDLVKIEKIAAASSFDVYTSRIELRRLNIDVNNVQSLTLSDKKKKELTNYMRVFTRPLVEHVYGSVDMQVQDVTDIIAMFANPNREEALRNLRMMADRLDIELHEIPKFLEEYGDVFLSLAYFKKCLDDIVPEIQKFLSWMGEIRNSIEVKRDARQMRMLDEISRDLTDISTSITGRFESFDNRSKDFWRDINAETFHSIRELIASHHVTIGGVLCGLAVKMDLWKARFARGGGGPNRRMEFVKSEILPGLSHIKTLEQSARTSAV</sequence>
<organism evidence="2 3">
    <name type="scientific">Azospirillum rugosum</name>
    <dbReference type="NCBI Taxonomy" id="416170"/>
    <lineage>
        <taxon>Bacteria</taxon>
        <taxon>Pseudomonadati</taxon>
        <taxon>Pseudomonadota</taxon>
        <taxon>Alphaproteobacteria</taxon>
        <taxon>Rhodospirillales</taxon>
        <taxon>Azospirillaceae</taxon>
        <taxon>Azospirillum</taxon>
    </lineage>
</organism>
<evidence type="ECO:0000256" key="1">
    <source>
        <dbReference type="SAM" id="MobiDB-lite"/>
    </source>
</evidence>